<proteinExistence type="predicted"/>
<keyword evidence="1" id="KW-0238">DNA-binding</keyword>
<reference evidence="3 4" key="1">
    <citation type="submission" date="2019-04" db="EMBL/GenBank/DDBJ databases">
        <authorList>
            <person name="Van Vliet M D."/>
        </authorList>
    </citation>
    <scope>NUCLEOTIDE SEQUENCE [LARGE SCALE GENOMIC DNA]</scope>
    <source>
        <strain evidence="3 4">F1</strain>
    </source>
</reference>
<gene>
    <name evidence="3" type="ORF">PDESU_00461</name>
</gene>
<accession>A0A6C2TWE2</accession>
<dbReference type="Proteomes" id="UP000366872">
    <property type="component" value="Unassembled WGS sequence"/>
</dbReference>
<keyword evidence="4" id="KW-1185">Reference proteome</keyword>
<feature type="domain" description="Integrase SAM-like N-terminal" evidence="2">
    <location>
        <begin position="15"/>
        <end position="49"/>
    </location>
</feature>
<dbReference type="EMBL" id="CAAHFG010000001">
    <property type="protein sequence ID" value="VGO11913.1"/>
    <property type="molecule type" value="Genomic_DNA"/>
</dbReference>
<dbReference type="InterPro" id="IPR004107">
    <property type="entry name" value="Integrase_SAM-like_N"/>
</dbReference>
<dbReference type="RefSeq" id="WP_136077623.1">
    <property type="nucleotide sequence ID" value="NZ_CAAHFG010000001.1"/>
</dbReference>
<evidence type="ECO:0000256" key="1">
    <source>
        <dbReference type="ARBA" id="ARBA00023125"/>
    </source>
</evidence>
<evidence type="ECO:0000313" key="3">
    <source>
        <dbReference type="EMBL" id="VGO11913.1"/>
    </source>
</evidence>
<dbReference type="AlphaFoldDB" id="A0A6C2TWE2"/>
<dbReference type="Pfam" id="PF13495">
    <property type="entry name" value="Phage_int_SAM_4"/>
    <property type="match status" value="1"/>
</dbReference>
<name>A0A6C2TWE2_PONDE</name>
<dbReference type="Gene3D" id="1.10.150.130">
    <property type="match status" value="1"/>
</dbReference>
<sequence>MEDKKKFKPDKNHKLMDQVRETMRYYHYAYRTEQTYCDWIKRFLAFAEGCRLMP</sequence>
<protein>
    <recommendedName>
        <fullName evidence="2">Integrase SAM-like N-terminal domain-containing protein</fullName>
    </recommendedName>
</protein>
<dbReference type="InterPro" id="IPR010998">
    <property type="entry name" value="Integrase_recombinase_N"/>
</dbReference>
<evidence type="ECO:0000259" key="2">
    <source>
        <dbReference type="Pfam" id="PF13495"/>
    </source>
</evidence>
<dbReference type="GO" id="GO:0003677">
    <property type="term" value="F:DNA binding"/>
    <property type="evidence" value="ECO:0007669"/>
    <property type="project" value="UniProtKB-KW"/>
</dbReference>
<evidence type="ECO:0000313" key="4">
    <source>
        <dbReference type="Proteomes" id="UP000366872"/>
    </source>
</evidence>
<organism evidence="3 4">
    <name type="scientific">Pontiella desulfatans</name>
    <dbReference type="NCBI Taxonomy" id="2750659"/>
    <lineage>
        <taxon>Bacteria</taxon>
        <taxon>Pseudomonadati</taxon>
        <taxon>Kiritimatiellota</taxon>
        <taxon>Kiritimatiellia</taxon>
        <taxon>Kiritimatiellales</taxon>
        <taxon>Pontiellaceae</taxon>
        <taxon>Pontiella</taxon>
    </lineage>
</organism>
<dbReference type="GO" id="GO:0015074">
    <property type="term" value="P:DNA integration"/>
    <property type="evidence" value="ECO:0007669"/>
    <property type="project" value="InterPro"/>
</dbReference>